<keyword evidence="10 16" id="KW-0418">Kinase</keyword>
<dbReference type="InterPro" id="IPR043129">
    <property type="entry name" value="ATPase_NBD"/>
</dbReference>
<evidence type="ECO:0000256" key="2">
    <source>
        <dbReference type="ARBA" id="ARBA00001958"/>
    </source>
</evidence>
<sequence>MNLVVDVGNTRVKAAVFNQKKIKKIFVFKKNRILSEVKKILSEFKIEASVICSVSSLSSKKKEKLKVLLDFLEVTSRTKVQFNNLYATPNTLGVDRIALVSASINKFPNKNVLIIDAGTCITYDFISSNKDYLGGAISPGIEMRFKSLHHFTSKLPLLSAKNLDHFTGNSTPTSINSGVINGVLQEIEGVINQYRSEFLDLTVVLTGGDTNFLSKQLKSSIFANQNFLLEGLNEILILTKTND</sequence>
<evidence type="ECO:0000256" key="14">
    <source>
        <dbReference type="ARBA" id="ARBA00038036"/>
    </source>
</evidence>
<comment type="cofactor">
    <cofactor evidence="16">
        <name>NH4(+)</name>
        <dbReference type="ChEBI" id="CHEBI:28938"/>
    </cofactor>
    <cofactor evidence="16">
        <name>K(+)</name>
        <dbReference type="ChEBI" id="CHEBI:29103"/>
    </cofactor>
    <text evidence="16">A monovalent cation. Ammonium or potassium.</text>
</comment>
<dbReference type="SUPFAM" id="SSF53067">
    <property type="entry name" value="Actin-like ATPase domain"/>
    <property type="match status" value="2"/>
</dbReference>
<comment type="catalytic activity">
    <reaction evidence="1 16">
        <text>(R)-pantothenate + ATP = (R)-4'-phosphopantothenate + ADP + H(+)</text>
        <dbReference type="Rhea" id="RHEA:16373"/>
        <dbReference type="ChEBI" id="CHEBI:10986"/>
        <dbReference type="ChEBI" id="CHEBI:15378"/>
        <dbReference type="ChEBI" id="CHEBI:29032"/>
        <dbReference type="ChEBI" id="CHEBI:30616"/>
        <dbReference type="ChEBI" id="CHEBI:456216"/>
        <dbReference type="EC" id="2.7.1.33"/>
    </reaction>
</comment>
<protein>
    <recommendedName>
        <fullName evidence="15 16">Type III pantothenate kinase</fullName>
        <ecNumber evidence="6 16">2.7.1.33</ecNumber>
    </recommendedName>
    <alternativeName>
        <fullName evidence="16">PanK-III</fullName>
    </alternativeName>
    <alternativeName>
        <fullName evidence="16">Pantothenic acid kinase</fullName>
    </alternativeName>
</protein>
<dbReference type="Gene3D" id="3.30.420.40">
    <property type="match status" value="2"/>
</dbReference>
<dbReference type="NCBIfam" id="NF009853">
    <property type="entry name" value="PRK13320.1-5"/>
    <property type="match status" value="1"/>
</dbReference>
<feature type="binding site" evidence="16">
    <location>
        <position position="171"/>
    </location>
    <ligand>
        <name>substrate</name>
    </ligand>
</feature>
<evidence type="ECO:0000256" key="8">
    <source>
        <dbReference type="ARBA" id="ARBA00022679"/>
    </source>
</evidence>
<keyword evidence="12 16" id="KW-0630">Potassium</keyword>
<keyword evidence="9 16" id="KW-0547">Nucleotide-binding</keyword>
<dbReference type="GO" id="GO:0005524">
    <property type="term" value="F:ATP binding"/>
    <property type="evidence" value="ECO:0007669"/>
    <property type="project" value="UniProtKB-UniRule"/>
</dbReference>
<dbReference type="GO" id="GO:0005737">
    <property type="term" value="C:cytoplasm"/>
    <property type="evidence" value="ECO:0007669"/>
    <property type="project" value="UniProtKB-SubCell"/>
</dbReference>
<comment type="subcellular location">
    <subcellularLocation>
        <location evidence="3 16">Cytoplasm</location>
    </subcellularLocation>
</comment>
<comment type="similarity">
    <text evidence="14 16">Belongs to the type III pantothenate kinase family.</text>
</comment>
<evidence type="ECO:0000256" key="10">
    <source>
        <dbReference type="ARBA" id="ARBA00022777"/>
    </source>
</evidence>
<dbReference type="InterPro" id="IPR004619">
    <property type="entry name" value="Type_III_PanK"/>
</dbReference>
<feature type="binding site" evidence="16">
    <location>
        <position position="119"/>
    </location>
    <ligand>
        <name>ATP</name>
        <dbReference type="ChEBI" id="CHEBI:30616"/>
    </ligand>
</feature>
<keyword evidence="16" id="KW-0479">Metal-binding</keyword>
<dbReference type="OrthoDB" id="9804707at2"/>
<dbReference type="Pfam" id="PF03309">
    <property type="entry name" value="Pan_kinase"/>
    <property type="match status" value="1"/>
</dbReference>
<evidence type="ECO:0000256" key="5">
    <source>
        <dbReference type="ARBA" id="ARBA00011738"/>
    </source>
</evidence>
<organism evidence="17 18">
    <name type="scientific">Polaribacter porphyrae</name>
    <dbReference type="NCBI Taxonomy" id="1137780"/>
    <lineage>
        <taxon>Bacteria</taxon>
        <taxon>Pseudomonadati</taxon>
        <taxon>Bacteroidota</taxon>
        <taxon>Flavobacteriia</taxon>
        <taxon>Flavobacteriales</taxon>
        <taxon>Flavobacteriaceae</taxon>
    </lineage>
</organism>
<keyword evidence="13 16" id="KW-0173">Coenzyme A biosynthesis</keyword>
<feature type="binding site" evidence="16">
    <location>
        <begin position="6"/>
        <end position="13"/>
    </location>
    <ligand>
        <name>ATP</name>
        <dbReference type="ChEBI" id="CHEBI:30616"/>
    </ligand>
</feature>
<feature type="binding site" evidence="16">
    <location>
        <position position="116"/>
    </location>
    <ligand>
        <name>K(+)</name>
        <dbReference type="ChEBI" id="CHEBI:29103"/>
    </ligand>
</feature>
<dbReference type="EC" id="2.7.1.33" evidence="6 16"/>
<keyword evidence="7 16" id="KW-0963">Cytoplasm</keyword>
<feature type="binding site" evidence="16">
    <location>
        <begin position="93"/>
        <end position="96"/>
    </location>
    <ligand>
        <name>substrate</name>
    </ligand>
</feature>
<evidence type="ECO:0000256" key="3">
    <source>
        <dbReference type="ARBA" id="ARBA00004496"/>
    </source>
</evidence>
<dbReference type="PANTHER" id="PTHR34265">
    <property type="entry name" value="TYPE III PANTOTHENATE KINASE"/>
    <property type="match status" value="1"/>
</dbReference>
<gene>
    <name evidence="16" type="primary">coaX</name>
    <name evidence="17" type="ORF">BTO18_06760</name>
</gene>
<dbReference type="NCBIfam" id="TIGR00671">
    <property type="entry name" value="baf"/>
    <property type="match status" value="1"/>
</dbReference>
<keyword evidence="8 16" id="KW-0808">Transferase</keyword>
<evidence type="ECO:0000256" key="13">
    <source>
        <dbReference type="ARBA" id="ARBA00022993"/>
    </source>
</evidence>
<comment type="pathway">
    <text evidence="4 16">Cofactor biosynthesis; coenzyme A biosynthesis; CoA from (R)-pantothenate: step 1/5.</text>
</comment>
<dbReference type="CDD" id="cd24015">
    <property type="entry name" value="ASKHA_NBD_PanK-III"/>
    <property type="match status" value="1"/>
</dbReference>
<dbReference type="EMBL" id="MSCN01000001">
    <property type="protein sequence ID" value="PQJ78900.1"/>
    <property type="molecule type" value="Genomic_DNA"/>
</dbReference>
<evidence type="ECO:0000256" key="15">
    <source>
        <dbReference type="ARBA" id="ARBA00040883"/>
    </source>
</evidence>
<feature type="binding site" evidence="16">
    <location>
        <position position="86"/>
    </location>
    <ligand>
        <name>substrate</name>
    </ligand>
</feature>
<keyword evidence="18" id="KW-1185">Reference proteome</keyword>
<dbReference type="UniPathway" id="UPA00241">
    <property type="reaction ID" value="UER00352"/>
</dbReference>
<proteinExistence type="inferred from homology"/>
<evidence type="ECO:0000256" key="6">
    <source>
        <dbReference type="ARBA" id="ARBA00012102"/>
    </source>
</evidence>
<comment type="function">
    <text evidence="16">Catalyzes the phosphorylation of pantothenate (Pan), the first step in CoA biosynthesis.</text>
</comment>
<keyword evidence="11 16" id="KW-0067">ATP-binding</keyword>
<evidence type="ECO:0000256" key="9">
    <source>
        <dbReference type="ARBA" id="ARBA00022741"/>
    </source>
</evidence>
<comment type="subunit">
    <text evidence="5 16">Homodimer.</text>
</comment>
<comment type="caution">
    <text evidence="17">The sequence shown here is derived from an EMBL/GenBank/DDBJ whole genome shotgun (WGS) entry which is preliminary data.</text>
</comment>
<evidence type="ECO:0000256" key="1">
    <source>
        <dbReference type="ARBA" id="ARBA00001206"/>
    </source>
</evidence>
<dbReference type="Proteomes" id="UP000238882">
    <property type="component" value="Unassembled WGS sequence"/>
</dbReference>
<evidence type="ECO:0000256" key="12">
    <source>
        <dbReference type="ARBA" id="ARBA00022958"/>
    </source>
</evidence>
<dbReference type="AlphaFoldDB" id="A0A2S7WMR9"/>
<feature type="active site" description="Proton acceptor" evidence="16">
    <location>
        <position position="95"/>
    </location>
</feature>
<dbReference type="GO" id="GO:0004594">
    <property type="term" value="F:pantothenate kinase activity"/>
    <property type="evidence" value="ECO:0007669"/>
    <property type="project" value="UniProtKB-UniRule"/>
</dbReference>
<evidence type="ECO:0000256" key="4">
    <source>
        <dbReference type="ARBA" id="ARBA00005225"/>
    </source>
</evidence>
<name>A0A2S7WMR9_9FLAO</name>
<dbReference type="PANTHER" id="PTHR34265:SF1">
    <property type="entry name" value="TYPE III PANTOTHENATE KINASE"/>
    <property type="match status" value="1"/>
</dbReference>
<dbReference type="GO" id="GO:0015937">
    <property type="term" value="P:coenzyme A biosynthetic process"/>
    <property type="evidence" value="ECO:0007669"/>
    <property type="project" value="UniProtKB-UniRule"/>
</dbReference>
<dbReference type="HAMAP" id="MF_01274">
    <property type="entry name" value="Pantothen_kinase_3"/>
    <property type="match status" value="1"/>
</dbReference>
<evidence type="ECO:0000256" key="11">
    <source>
        <dbReference type="ARBA" id="ARBA00022840"/>
    </source>
</evidence>
<dbReference type="RefSeq" id="WP_105015497.1">
    <property type="nucleotide sequence ID" value="NZ_MSCN01000001.1"/>
</dbReference>
<evidence type="ECO:0000313" key="18">
    <source>
        <dbReference type="Proteomes" id="UP000238882"/>
    </source>
</evidence>
<evidence type="ECO:0000256" key="7">
    <source>
        <dbReference type="ARBA" id="ARBA00022490"/>
    </source>
</evidence>
<evidence type="ECO:0000313" key="17">
    <source>
        <dbReference type="EMBL" id="PQJ78900.1"/>
    </source>
</evidence>
<dbReference type="GO" id="GO:0046872">
    <property type="term" value="F:metal ion binding"/>
    <property type="evidence" value="ECO:0007669"/>
    <property type="project" value="UniProtKB-KW"/>
</dbReference>
<accession>A0A2S7WMR9</accession>
<reference evidence="17 18" key="1">
    <citation type="submission" date="2016-12" db="EMBL/GenBank/DDBJ databases">
        <title>Trade-off between light-utilization and light-protection in marine flavobacteria.</title>
        <authorList>
            <person name="Kumagai Y."/>
            <person name="Yoshizawa S."/>
            <person name="Kogure K."/>
            <person name="Iwasaki W."/>
        </authorList>
    </citation>
    <scope>NUCLEOTIDE SEQUENCE [LARGE SCALE GENOMIC DNA]</scope>
    <source>
        <strain evidence="17 18">NBRC 108759</strain>
    </source>
</reference>
<comment type="cofactor">
    <cofactor evidence="2">
        <name>K(+)</name>
        <dbReference type="ChEBI" id="CHEBI:29103"/>
    </cofactor>
</comment>
<evidence type="ECO:0000256" key="16">
    <source>
        <dbReference type="HAMAP-Rule" id="MF_01274"/>
    </source>
</evidence>